<organism evidence="1 2">
    <name type="scientific">Monoraphidium neglectum</name>
    <dbReference type="NCBI Taxonomy" id="145388"/>
    <lineage>
        <taxon>Eukaryota</taxon>
        <taxon>Viridiplantae</taxon>
        <taxon>Chlorophyta</taxon>
        <taxon>core chlorophytes</taxon>
        <taxon>Chlorophyceae</taxon>
        <taxon>CS clade</taxon>
        <taxon>Sphaeropleales</taxon>
        <taxon>Selenastraceae</taxon>
        <taxon>Monoraphidium</taxon>
    </lineage>
</organism>
<sequence>METTLGWRHFRCIQVRKAGKKATFLLMQASCDATAQLWVNSDNLKDRQRWAAGWLQMSEIFGQGEGAVGQGQVCRSCSGLGVKVCLACEGSGQARLVVL</sequence>
<reference evidence="1 2" key="1">
    <citation type="journal article" date="2013" name="BMC Genomics">
        <title>Reconstruction of the lipid metabolism for the microalga Monoraphidium neglectum from its genome sequence reveals characteristics suitable for biofuel production.</title>
        <authorList>
            <person name="Bogen C."/>
            <person name="Al-Dilaimi A."/>
            <person name="Albersmeier A."/>
            <person name="Wichmann J."/>
            <person name="Grundmann M."/>
            <person name="Rupp O."/>
            <person name="Lauersen K.J."/>
            <person name="Blifernez-Klassen O."/>
            <person name="Kalinowski J."/>
            <person name="Goesmann A."/>
            <person name="Mussgnug J.H."/>
            <person name="Kruse O."/>
        </authorList>
    </citation>
    <scope>NUCLEOTIDE SEQUENCE [LARGE SCALE GENOMIC DNA]</scope>
    <source>
        <strain evidence="1 2">SAG 48.87</strain>
    </source>
</reference>
<dbReference type="OrthoDB" id="2946at2759"/>
<keyword evidence="2" id="KW-1185">Reference proteome</keyword>
<gene>
    <name evidence="1" type="ORF">MNEG_0402</name>
</gene>
<protein>
    <submittedName>
        <fullName evidence="1">Uncharacterized protein</fullName>
    </submittedName>
</protein>
<accession>A0A0D2MYI7</accession>
<dbReference type="Pfam" id="PF09493">
    <property type="entry name" value="DUF2389"/>
    <property type="match status" value="1"/>
</dbReference>
<evidence type="ECO:0000313" key="1">
    <source>
        <dbReference type="EMBL" id="KIZ07540.1"/>
    </source>
</evidence>
<proteinExistence type="predicted"/>
<evidence type="ECO:0000313" key="2">
    <source>
        <dbReference type="Proteomes" id="UP000054498"/>
    </source>
</evidence>
<dbReference type="InterPro" id="IPR012663">
    <property type="entry name" value="CHP02450_Tryp"/>
</dbReference>
<dbReference type="EMBL" id="KK100251">
    <property type="protein sequence ID" value="KIZ07540.1"/>
    <property type="molecule type" value="Genomic_DNA"/>
</dbReference>
<name>A0A0D2MYI7_9CHLO</name>
<dbReference type="KEGG" id="mng:MNEG_0402"/>
<dbReference type="Proteomes" id="UP000054498">
    <property type="component" value="Unassembled WGS sequence"/>
</dbReference>
<dbReference type="NCBIfam" id="TIGR02450">
    <property type="entry name" value="TIGR02450 family Trp-rich protein"/>
    <property type="match status" value="1"/>
</dbReference>
<dbReference type="GeneID" id="25726520"/>
<dbReference type="AlphaFoldDB" id="A0A0D2MYI7"/>
<dbReference type="RefSeq" id="XP_013906559.1">
    <property type="nucleotide sequence ID" value="XM_014051105.1"/>
</dbReference>